<feature type="domain" description="DOP1-like middle TPR" evidence="9">
    <location>
        <begin position="319"/>
        <end position="473"/>
    </location>
</feature>
<dbReference type="InterPro" id="IPR056459">
    <property type="entry name" value="TPR_DOP1"/>
</dbReference>
<keyword evidence="4" id="KW-0333">Golgi apparatus</keyword>
<reference evidence="12 13" key="1">
    <citation type="submission" date="2019-09" db="EMBL/GenBank/DDBJ databases">
        <title>Bird 10,000 Genomes (B10K) Project - Family phase.</title>
        <authorList>
            <person name="Zhang G."/>
        </authorList>
    </citation>
    <scope>NUCLEOTIDE SEQUENCE [LARGE SCALE GENOMIC DNA]</scope>
    <source>
        <strain evidence="12">B10K-DU-001-03</strain>
        <tissue evidence="12">Muscle</tissue>
    </source>
</reference>
<dbReference type="Proteomes" id="UP000588334">
    <property type="component" value="Unassembled WGS sequence"/>
</dbReference>
<dbReference type="InterPro" id="IPR056458">
    <property type="entry name" value="TPR_DOP1_M"/>
</dbReference>
<feature type="region of interest" description="Disordered" evidence="7">
    <location>
        <begin position="1293"/>
        <end position="1320"/>
    </location>
</feature>
<dbReference type="InterPro" id="IPR040314">
    <property type="entry name" value="DOP1"/>
</dbReference>
<dbReference type="Pfam" id="PF24597">
    <property type="entry name" value="TPR_DOP1_M"/>
    <property type="match status" value="1"/>
</dbReference>
<feature type="compositionally biased region" description="Basic and acidic residues" evidence="7">
    <location>
        <begin position="721"/>
        <end position="732"/>
    </location>
</feature>
<evidence type="ECO:0000256" key="7">
    <source>
        <dbReference type="SAM" id="MobiDB-lite"/>
    </source>
</evidence>
<feature type="region of interest" description="Disordered" evidence="7">
    <location>
        <begin position="625"/>
        <end position="649"/>
    </location>
</feature>
<dbReference type="Pfam" id="PF04118">
    <property type="entry name" value="Dopey_N"/>
    <property type="match status" value="1"/>
</dbReference>
<feature type="region of interest" description="Disordered" evidence="7">
    <location>
        <begin position="1258"/>
        <end position="1281"/>
    </location>
</feature>
<feature type="region of interest" description="Disordered" evidence="7">
    <location>
        <begin position="567"/>
        <end position="600"/>
    </location>
</feature>
<evidence type="ECO:0000256" key="6">
    <source>
        <dbReference type="ARBA" id="ARBA00046326"/>
    </source>
</evidence>
<evidence type="ECO:0000256" key="1">
    <source>
        <dbReference type="ARBA" id="ARBA00004395"/>
    </source>
</evidence>
<feature type="non-terminal residue" evidence="12">
    <location>
        <position position="2471"/>
    </location>
</feature>
<evidence type="ECO:0000256" key="5">
    <source>
        <dbReference type="ARBA" id="ARBA00023136"/>
    </source>
</evidence>
<sequence length="2471" mass="277860">MNTEELELLTDSKYRNYVAAVDKALKNFEYSSEWADLISALGKLNKVLQNNAKYQVVPKKLTIGKRLAQCLHPALPGGVHRKALETYEIIFKIIGPKRLAKDLFLYSSGLFPLLANAAMSVKPTLLSLYEIYYLPLGKTLKPGLQGLLTGILPGLEEGSEYYERTNTLLEKVASAVDQSAFYSALWGSLLTSPAVRLPGITYVLSHLNRKLSMEDQLYIIGSDIELMVEAVSTSVQDTSVLVQRSTLDLILFCFPFHMSQATRPDMIRILSAALHVVLRRDMSLNRRLYAWLLGFDNNGALVGPRSTRHSNPEEHATYYFNTFSKEMLVQAMVGILQVNGQGEESTLMQDLKPFRILISLLDKPELGPAILEDVLIEVFRTLYTQCKAELELQTEPSFNKDHTQLSSKLRENKKTAELIKTANLLFNSFEPYYMWDYIARWFEECCRRTLHARLQTGPGGDSEQSELPLTNFCLLVDFLLDIVSLPTRSMRVLCQETYIEIQTEHLPQLLLRMISALTSHLNTLHLSELTDSLRLCSKILSKVQPPLLSAGTDGILQLPSGHSSSIKEWENKKVPSVSLENPNDVFEDGENPPSSRSSESGFTEFVQYQADTTDDIDRALNESHSAPGIPIIGSTSSETETASTVGSEETIVQPPSIMTQGTATRTGKTIQKTAMQCCLEYVQQFLTRFINLYIIQSSSLSQPLGAQLPVDPTRVQGQSTKWDRESQDDAKVKKNKKTPPKEYLPAFIAACQLYLECSSFPIYIAEGNRTSELHPGKPEVDCEQVQPPLWLQTLMNACKQASDFSVQGVTISLVMDLVGLTQSVALVTGENLNSVETAQPLSPNQGRVAVVIRPPLTQGNLRYMAEKTDFFKHIALTLWDQLGDGTPQHHQKSVELFYQLHNLVPSSSICEDVISQQLTHRDKAIRMEAHAKFAVLWHLTRDLHINKSSSFGRTFDRSLFIMLDSLNSLDGSTWSVGQAWLNQVLQRHDIARVLEPLLLLLLHPKTQRVSVQRVQAECYWTKSPTHREEENEKQFMQKFSCADAFSHVPVSQGQLIIPKEGNEKQLAMEEMENFSLTVNPLSDRLSLLSTSSETIPMVVSDFDLPDHQVEILQSSDSGCSQSSTGDNISYEVETESLSAQDSSQTLKEDSPDEIVQQVVTDLICKVVRGLGEEVELAKDSIHSEDTSCKFSPLDNPVEVTKNDDQNIESSQSSLLSNDSSQLLSASTETGLESLGDEISRNNSSPCIAESQQSFSDLTLSSAESKSRKRSHSSIQFSFKGKLPEKMSEKETIVKEAGKQPGAKPKVKIAKKKDEDKKKAQTEKLKQTNVFFSEGLDLENWYSCGEGEISEIESDVGSPGMRKSPNFNIHPLYQHVLLYLQLYDSSRTLYAFSAIKAILKTNPSAFVNAIATTSVNNAYTPQLSLLQNLLARHRISVMGKDFYSHIPVDSNHNFRSSMYIEILISLCLYYMRSHYPTHVKVTSQDLIGNRNMQMMSIEILTLLFAELAKVIESSAKGFPSFISDMLSKCKVQKVILHCLLSSIFSAQKWHSEKTAGKNIVAVEEGFSEDSLINFSEDEFDNGSTLQSQLLKVLQRLIVLEHRVMTVPEENETGFDFVITDLEHISPQQPMTSLQYLHSQPITCQGMFLCAVIRALHQHCACKMHPQWIGLITSTLPYMGKVLQRVVVSVTLQLCRNLDNLIQQYKYETGLSDNRPLWMASVTPPDMVLTLLEGITTIIHYCLLDPSTQYHQLLVNVDQKHLIEARNGILSILHMIMSSVTLLWSILHLADSSEKTTAAAAASVTTINLGSTKNLRQQILELLGPISMNHGVHFMAAIAFVWNERRQNKNASRTKVIPTAGEEQLLLVELVRSISVMRTETVIQTVKEVLKQPPAIAKDKKHLSLEVCMLQFFYAYTQRIPVTSLVDSWAALLLLLKDSIQVGLPAPGQFLILGVLNEFIMKNPSLENKKDQRDLQDVTHKIVDAIGAIAGSSLEQTTWLRRNLEVKPSPKIMVDGNNLESDVEDMLSPAMETSNITPSVYSVHALTLLSEVLAHLLDMVFYSDEKERVIPLLVNIMHYVVPYLRNHSAHNASSYRACVQLLSSLSGYQYTRRAWKKEAFDLFMDSSFFQMDASCVNHWRAIMDNLMTHDKTTFRDLMTRVAVAQSSSLNLFANRDVELEQRAMLLKRLAFAIFSSEIDQYQKYLPDIQERLVESLRLPQVPTLHSQVFLFFRVLLLRMSPQHLTSLWPTMITELVQVFLLMEQELTADEDISRTSGPSVAGLETTYTGGNGFSTSYNSQRWLNLYLSACKFLDLALALPSENLPQFQMYRWAFIPEASDDSGLEVRRQGTHQREFKPYVVRLAKLLRKKAKKNLEEDGSGKTLSWEPGHLLLTIYAVRSIEQLLPFFNVLSQVFNSKVTSRCVGHSGSPVLYPNCFPSKDIKMENLKTFSSKARQKIEEMVEKDFLEGVIKS</sequence>
<evidence type="ECO:0000256" key="4">
    <source>
        <dbReference type="ARBA" id="ARBA00023034"/>
    </source>
</evidence>
<feature type="region of interest" description="Disordered" evidence="7">
    <location>
        <begin position="705"/>
        <end position="737"/>
    </location>
</feature>
<feature type="non-terminal residue" evidence="12">
    <location>
        <position position="1"/>
    </location>
</feature>
<evidence type="ECO:0000256" key="2">
    <source>
        <dbReference type="ARBA" id="ARBA00022448"/>
    </source>
</evidence>
<evidence type="ECO:0000256" key="3">
    <source>
        <dbReference type="ARBA" id="ARBA00022927"/>
    </source>
</evidence>
<feature type="compositionally biased region" description="Low complexity" evidence="7">
    <location>
        <begin position="634"/>
        <end position="649"/>
    </location>
</feature>
<proteinExistence type="inferred from homology"/>
<comment type="similarity">
    <text evidence="6">Belongs to the DOP1 family.</text>
</comment>
<dbReference type="EMBL" id="VWZF01002706">
    <property type="protein sequence ID" value="NXF75441.1"/>
    <property type="molecule type" value="Genomic_DNA"/>
</dbReference>
<dbReference type="PANTHER" id="PTHR14042">
    <property type="entry name" value="DOPEY-RELATED"/>
    <property type="match status" value="1"/>
</dbReference>
<feature type="compositionally biased region" description="Low complexity" evidence="7">
    <location>
        <begin position="1209"/>
        <end position="1226"/>
    </location>
</feature>
<evidence type="ECO:0000313" key="13">
    <source>
        <dbReference type="Proteomes" id="UP000588334"/>
    </source>
</evidence>
<dbReference type="Pfam" id="PF24598">
    <property type="entry name" value="DOP1_C"/>
    <property type="match status" value="1"/>
</dbReference>
<evidence type="ECO:0000259" key="11">
    <source>
        <dbReference type="Pfam" id="PF24601"/>
    </source>
</evidence>
<dbReference type="GO" id="GO:0000139">
    <property type="term" value="C:Golgi membrane"/>
    <property type="evidence" value="ECO:0007669"/>
    <property type="project" value="UniProtKB-SubCell"/>
</dbReference>
<comment type="subcellular location">
    <subcellularLocation>
        <location evidence="1">Golgi apparatus membrane</location>
        <topology evidence="1">Peripheral membrane protein</topology>
    </subcellularLocation>
</comment>
<feature type="domain" description="DOP1-like C-terminal" evidence="10">
    <location>
        <begin position="1910"/>
        <end position="2410"/>
    </location>
</feature>
<accession>A0A7K8W9R6</accession>
<keyword evidence="13" id="KW-1185">Reference proteome</keyword>
<keyword evidence="2" id="KW-0813">Transport</keyword>
<feature type="domain" description="DOP1-like TPR" evidence="11">
    <location>
        <begin position="1369"/>
        <end position="1743"/>
    </location>
</feature>
<keyword evidence="3" id="KW-0653">Protein transport</keyword>
<gene>
    <name evidence="12" type="primary">Dopey1</name>
    <name evidence="12" type="ORF">SCLMEX_R13985</name>
</gene>
<comment type="caution">
    <text evidence="12">The sequence shown here is derived from an EMBL/GenBank/DDBJ whole genome shotgun (WGS) entry which is preliminary data.</text>
</comment>
<evidence type="ECO:0000259" key="9">
    <source>
        <dbReference type="Pfam" id="PF24597"/>
    </source>
</evidence>
<feature type="domain" description="DOP1 N-terminal" evidence="8">
    <location>
        <begin position="11"/>
        <end position="295"/>
    </location>
</feature>
<dbReference type="GO" id="GO:0005802">
    <property type="term" value="C:trans-Golgi network"/>
    <property type="evidence" value="ECO:0007669"/>
    <property type="project" value="TreeGrafter"/>
</dbReference>
<dbReference type="GO" id="GO:0015031">
    <property type="term" value="P:protein transport"/>
    <property type="evidence" value="ECO:0007669"/>
    <property type="project" value="UniProtKB-KW"/>
</dbReference>
<dbReference type="InterPro" id="IPR007249">
    <property type="entry name" value="DOP1_N"/>
</dbReference>
<keyword evidence="5" id="KW-0472">Membrane</keyword>
<evidence type="ECO:0000313" key="12">
    <source>
        <dbReference type="EMBL" id="NXF75441.1"/>
    </source>
</evidence>
<dbReference type="GO" id="GO:0006895">
    <property type="term" value="P:Golgi to endosome transport"/>
    <property type="evidence" value="ECO:0007669"/>
    <property type="project" value="InterPro"/>
</dbReference>
<evidence type="ECO:0000259" key="8">
    <source>
        <dbReference type="Pfam" id="PF04118"/>
    </source>
</evidence>
<organism evidence="12 13">
    <name type="scientific">Sclerurus mexicanus</name>
    <name type="common">tawny-throated leaftosser</name>
    <dbReference type="NCBI Taxonomy" id="265632"/>
    <lineage>
        <taxon>Eukaryota</taxon>
        <taxon>Metazoa</taxon>
        <taxon>Chordata</taxon>
        <taxon>Craniata</taxon>
        <taxon>Vertebrata</taxon>
        <taxon>Euteleostomi</taxon>
        <taxon>Archelosauria</taxon>
        <taxon>Archosauria</taxon>
        <taxon>Dinosauria</taxon>
        <taxon>Saurischia</taxon>
        <taxon>Theropoda</taxon>
        <taxon>Coelurosauria</taxon>
        <taxon>Aves</taxon>
        <taxon>Neognathae</taxon>
        <taxon>Neoaves</taxon>
        <taxon>Telluraves</taxon>
        <taxon>Australaves</taxon>
        <taxon>Passeriformes</taxon>
        <taxon>Furnariidae</taxon>
        <taxon>Sclerurus</taxon>
    </lineage>
</organism>
<feature type="region of interest" description="Disordered" evidence="7">
    <location>
        <begin position="1185"/>
        <end position="1226"/>
    </location>
</feature>
<protein>
    <submittedName>
        <fullName evidence="12">DOP1 protein</fullName>
    </submittedName>
</protein>
<evidence type="ECO:0000259" key="10">
    <source>
        <dbReference type="Pfam" id="PF24598"/>
    </source>
</evidence>
<name>A0A7K8W9R6_9FURN</name>
<dbReference type="OrthoDB" id="297643at2759"/>
<dbReference type="PANTHER" id="PTHR14042:SF22">
    <property type="entry name" value="PROTEIN DOPEY-1"/>
    <property type="match status" value="1"/>
</dbReference>
<feature type="compositionally biased region" description="Basic and acidic residues" evidence="7">
    <location>
        <begin position="1311"/>
        <end position="1320"/>
    </location>
</feature>
<dbReference type="InterPro" id="IPR056457">
    <property type="entry name" value="DOP1_C"/>
</dbReference>
<dbReference type="GO" id="GO:0005768">
    <property type="term" value="C:endosome"/>
    <property type="evidence" value="ECO:0007669"/>
    <property type="project" value="TreeGrafter"/>
</dbReference>
<dbReference type="Pfam" id="PF24601">
    <property type="entry name" value="TPR_DOP1"/>
    <property type="match status" value="1"/>
</dbReference>
<dbReference type="GO" id="GO:0005829">
    <property type="term" value="C:cytosol"/>
    <property type="evidence" value="ECO:0007669"/>
    <property type="project" value="GOC"/>
</dbReference>